<accession>A0A072V4Z4</accession>
<dbReference type="EnsemblPlants" id="KEH36857">
    <property type="protein sequence ID" value="KEH36857"/>
    <property type="gene ID" value="MTR_2g023240"/>
</dbReference>
<protein>
    <submittedName>
        <fullName evidence="2 3">Uncharacterized protein</fullName>
    </submittedName>
</protein>
<sequence length="99" mass="10889">MPELKKMISGHMRSDAGKAQPPENQKPHTGKSGTAKEQVICSFLRTATLTQTLSSIPRIRRRTKLSFVGSQLRSSLQTNKETFKSACLCQTLSNKPLSG</sequence>
<dbReference type="AlphaFoldDB" id="A0A072V4Z4"/>
<reference evidence="2 4" key="2">
    <citation type="journal article" date="2014" name="BMC Genomics">
        <title>An improved genome release (version Mt4.0) for the model legume Medicago truncatula.</title>
        <authorList>
            <person name="Tang H."/>
            <person name="Krishnakumar V."/>
            <person name="Bidwell S."/>
            <person name="Rosen B."/>
            <person name="Chan A."/>
            <person name="Zhou S."/>
            <person name="Gentzbittel L."/>
            <person name="Childs K.L."/>
            <person name="Yandell M."/>
            <person name="Gundlach H."/>
            <person name="Mayer K.F."/>
            <person name="Schwartz D.C."/>
            <person name="Town C.D."/>
        </authorList>
    </citation>
    <scope>GENOME REANNOTATION</scope>
    <source>
        <strain evidence="2">A17</strain>
        <strain evidence="3 4">cv. Jemalong A17</strain>
    </source>
</reference>
<evidence type="ECO:0000313" key="3">
    <source>
        <dbReference type="EnsemblPlants" id="KEH36857"/>
    </source>
</evidence>
<gene>
    <name evidence="2" type="ordered locus">MTR_2g023240</name>
</gene>
<feature type="region of interest" description="Disordered" evidence="1">
    <location>
        <begin position="1"/>
        <end position="36"/>
    </location>
</feature>
<dbReference type="Proteomes" id="UP000002051">
    <property type="component" value="Chromosome 2"/>
</dbReference>
<dbReference type="EMBL" id="CM001218">
    <property type="protein sequence ID" value="KEH36857.1"/>
    <property type="molecule type" value="Genomic_DNA"/>
</dbReference>
<evidence type="ECO:0000313" key="4">
    <source>
        <dbReference type="Proteomes" id="UP000002051"/>
    </source>
</evidence>
<evidence type="ECO:0000313" key="2">
    <source>
        <dbReference type="EMBL" id="KEH36857.1"/>
    </source>
</evidence>
<evidence type="ECO:0000256" key="1">
    <source>
        <dbReference type="SAM" id="MobiDB-lite"/>
    </source>
</evidence>
<feature type="compositionally biased region" description="Basic and acidic residues" evidence="1">
    <location>
        <begin position="1"/>
        <end position="16"/>
    </location>
</feature>
<organism evidence="2 4">
    <name type="scientific">Medicago truncatula</name>
    <name type="common">Barrel medic</name>
    <name type="synonym">Medicago tribuloides</name>
    <dbReference type="NCBI Taxonomy" id="3880"/>
    <lineage>
        <taxon>Eukaryota</taxon>
        <taxon>Viridiplantae</taxon>
        <taxon>Streptophyta</taxon>
        <taxon>Embryophyta</taxon>
        <taxon>Tracheophyta</taxon>
        <taxon>Spermatophyta</taxon>
        <taxon>Magnoliopsida</taxon>
        <taxon>eudicotyledons</taxon>
        <taxon>Gunneridae</taxon>
        <taxon>Pentapetalae</taxon>
        <taxon>rosids</taxon>
        <taxon>fabids</taxon>
        <taxon>Fabales</taxon>
        <taxon>Fabaceae</taxon>
        <taxon>Papilionoideae</taxon>
        <taxon>50 kb inversion clade</taxon>
        <taxon>NPAAA clade</taxon>
        <taxon>Hologalegina</taxon>
        <taxon>IRL clade</taxon>
        <taxon>Trifolieae</taxon>
        <taxon>Medicago</taxon>
    </lineage>
</organism>
<reference evidence="3" key="3">
    <citation type="submission" date="2015-04" db="UniProtKB">
        <authorList>
            <consortium name="EnsemblPlants"/>
        </authorList>
    </citation>
    <scope>IDENTIFICATION</scope>
    <source>
        <strain evidence="3">cv. Jemalong A17</strain>
    </source>
</reference>
<name>A0A072V4Z4_MEDTR</name>
<reference evidence="2 4" key="1">
    <citation type="journal article" date="2011" name="Nature">
        <title>The Medicago genome provides insight into the evolution of rhizobial symbioses.</title>
        <authorList>
            <person name="Young N.D."/>
            <person name="Debelle F."/>
            <person name="Oldroyd G.E."/>
            <person name="Geurts R."/>
            <person name="Cannon S.B."/>
            <person name="Udvardi M.K."/>
            <person name="Benedito V.A."/>
            <person name="Mayer K.F."/>
            <person name="Gouzy J."/>
            <person name="Schoof H."/>
            <person name="Van de Peer Y."/>
            <person name="Proost S."/>
            <person name="Cook D.R."/>
            <person name="Meyers B.C."/>
            <person name="Spannagl M."/>
            <person name="Cheung F."/>
            <person name="De Mita S."/>
            <person name="Krishnakumar V."/>
            <person name="Gundlach H."/>
            <person name="Zhou S."/>
            <person name="Mudge J."/>
            <person name="Bharti A.K."/>
            <person name="Murray J.D."/>
            <person name="Naoumkina M.A."/>
            <person name="Rosen B."/>
            <person name="Silverstein K.A."/>
            <person name="Tang H."/>
            <person name="Rombauts S."/>
            <person name="Zhao P.X."/>
            <person name="Zhou P."/>
            <person name="Barbe V."/>
            <person name="Bardou P."/>
            <person name="Bechner M."/>
            <person name="Bellec A."/>
            <person name="Berger A."/>
            <person name="Berges H."/>
            <person name="Bidwell S."/>
            <person name="Bisseling T."/>
            <person name="Choisne N."/>
            <person name="Couloux A."/>
            <person name="Denny R."/>
            <person name="Deshpande S."/>
            <person name="Dai X."/>
            <person name="Doyle J.J."/>
            <person name="Dudez A.M."/>
            <person name="Farmer A.D."/>
            <person name="Fouteau S."/>
            <person name="Franken C."/>
            <person name="Gibelin C."/>
            <person name="Gish J."/>
            <person name="Goldstein S."/>
            <person name="Gonzalez A.J."/>
            <person name="Green P.J."/>
            <person name="Hallab A."/>
            <person name="Hartog M."/>
            <person name="Hua A."/>
            <person name="Humphray S.J."/>
            <person name="Jeong D.H."/>
            <person name="Jing Y."/>
            <person name="Jocker A."/>
            <person name="Kenton S.M."/>
            <person name="Kim D.J."/>
            <person name="Klee K."/>
            <person name="Lai H."/>
            <person name="Lang C."/>
            <person name="Lin S."/>
            <person name="Macmil S.L."/>
            <person name="Magdelenat G."/>
            <person name="Matthews L."/>
            <person name="McCorrison J."/>
            <person name="Monaghan E.L."/>
            <person name="Mun J.H."/>
            <person name="Najar F.Z."/>
            <person name="Nicholson C."/>
            <person name="Noirot C."/>
            <person name="O'Bleness M."/>
            <person name="Paule C.R."/>
            <person name="Poulain J."/>
            <person name="Prion F."/>
            <person name="Qin B."/>
            <person name="Qu C."/>
            <person name="Retzel E.F."/>
            <person name="Riddle C."/>
            <person name="Sallet E."/>
            <person name="Samain S."/>
            <person name="Samson N."/>
            <person name="Sanders I."/>
            <person name="Saurat O."/>
            <person name="Scarpelli C."/>
            <person name="Schiex T."/>
            <person name="Segurens B."/>
            <person name="Severin A.J."/>
            <person name="Sherrier D.J."/>
            <person name="Shi R."/>
            <person name="Sims S."/>
            <person name="Singer S.R."/>
            <person name="Sinharoy S."/>
            <person name="Sterck L."/>
            <person name="Viollet A."/>
            <person name="Wang B.B."/>
            <person name="Wang K."/>
            <person name="Wang M."/>
            <person name="Wang X."/>
            <person name="Warfsmann J."/>
            <person name="Weissenbach J."/>
            <person name="White D.D."/>
            <person name="White J.D."/>
            <person name="Wiley G.B."/>
            <person name="Wincker P."/>
            <person name="Xing Y."/>
            <person name="Yang L."/>
            <person name="Yao Z."/>
            <person name="Ying F."/>
            <person name="Zhai J."/>
            <person name="Zhou L."/>
            <person name="Zuber A."/>
            <person name="Denarie J."/>
            <person name="Dixon R.A."/>
            <person name="May G.D."/>
            <person name="Schwartz D.C."/>
            <person name="Rogers J."/>
            <person name="Quetier F."/>
            <person name="Town C.D."/>
            <person name="Roe B.A."/>
        </authorList>
    </citation>
    <scope>NUCLEOTIDE SEQUENCE [LARGE SCALE GENOMIC DNA]</scope>
    <source>
        <strain evidence="2">A17</strain>
        <strain evidence="3 4">cv. Jemalong A17</strain>
    </source>
</reference>
<proteinExistence type="predicted"/>
<keyword evidence="4" id="KW-1185">Reference proteome</keyword>
<dbReference type="HOGENOM" id="CLU_2323917_0_0_1"/>